<dbReference type="GO" id="GO:0045332">
    <property type="term" value="P:phospholipid translocation"/>
    <property type="evidence" value="ECO:0007669"/>
    <property type="project" value="TreeGrafter"/>
</dbReference>
<evidence type="ECO:0000256" key="6">
    <source>
        <dbReference type="ARBA" id="ARBA00022989"/>
    </source>
</evidence>
<dbReference type="Proteomes" id="UP001222027">
    <property type="component" value="Unassembled WGS sequence"/>
</dbReference>
<keyword evidence="4" id="KW-0067">ATP-binding</keyword>
<evidence type="ECO:0000256" key="2">
    <source>
        <dbReference type="ARBA" id="ARBA00022692"/>
    </source>
</evidence>
<sequence>MIPIALYVSMELVRLGQAFFMIQDANMFGEASKMRFQGRALNINEDLGQIKYVFSDKTGTLTENKTEEFRCSSVGALDYSAASEDEECGYSITGK</sequence>
<dbReference type="FunFam" id="3.40.50.1000:FF:000001">
    <property type="entry name" value="Phospholipid-transporting ATPase IC"/>
    <property type="match status" value="1"/>
</dbReference>
<dbReference type="PROSITE" id="PS00154">
    <property type="entry name" value="ATPASE_E1_E2"/>
    <property type="match status" value="1"/>
</dbReference>
<dbReference type="PANTHER" id="PTHR24092:SF91">
    <property type="entry name" value="PHOSPHOLIPID-TRANSPORTING ATPASE 1"/>
    <property type="match status" value="1"/>
</dbReference>
<proteinExistence type="predicted"/>
<protein>
    <recommendedName>
        <fullName evidence="10">P-type ATPase C-terminal domain-containing protein</fullName>
    </recommendedName>
</protein>
<dbReference type="GO" id="GO:0005524">
    <property type="term" value="F:ATP binding"/>
    <property type="evidence" value="ECO:0007669"/>
    <property type="project" value="UniProtKB-KW"/>
</dbReference>
<keyword evidence="7" id="KW-0472">Membrane</keyword>
<dbReference type="InterPro" id="IPR018303">
    <property type="entry name" value="ATPase_P-typ_P_site"/>
</dbReference>
<dbReference type="EMBL" id="JAQQAF010000003">
    <property type="protein sequence ID" value="KAJ8497668.1"/>
    <property type="molecule type" value="Genomic_DNA"/>
</dbReference>
<evidence type="ECO:0000256" key="5">
    <source>
        <dbReference type="ARBA" id="ARBA00022967"/>
    </source>
</evidence>
<dbReference type="PANTHER" id="PTHR24092">
    <property type="entry name" value="PROBABLE PHOSPHOLIPID-TRANSPORTING ATPASE"/>
    <property type="match status" value="1"/>
</dbReference>
<evidence type="ECO:0000313" key="8">
    <source>
        <dbReference type="EMBL" id="KAJ8497668.1"/>
    </source>
</evidence>
<dbReference type="SUPFAM" id="SSF56784">
    <property type="entry name" value="HAD-like"/>
    <property type="match status" value="1"/>
</dbReference>
<comment type="caution">
    <text evidence="8">The sequence shown here is derived from an EMBL/GenBank/DDBJ whole genome shotgun (WGS) entry which is preliminary data.</text>
</comment>
<evidence type="ECO:0008006" key="10">
    <source>
        <dbReference type="Google" id="ProtNLM"/>
    </source>
</evidence>
<dbReference type="InterPro" id="IPR036412">
    <property type="entry name" value="HAD-like_sf"/>
</dbReference>
<dbReference type="AlphaFoldDB" id="A0AAV8RG18"/>
<dbReference type="GO" id="GO:0140326">
    <property type="term" value="F:ATPase-coupled intramembrane lipid transporter activity"/>
    <property type="evidence" value="ECO:0007669"/>
    <property type="project" value="TreeGrafter"/>
</dbReference>
<accession>A0AAV8RG18</accession>
<evidence type="ECO:0000256" key="1">
    <source>
        <dbReference type="ARBA" id="ARBA00004141"/>
    </source>
</evidence>
<keyword evidence="2" id="KW-0812">Transmembrane</keyword>
<dbReference type="GO" id="GO:0005886">
    <property type="term" value="C:plasma membrane"/>
    <property type="evidence" value="ECO:0007669"/>
    <property type="project" value="TreeGrafter"/>
</dbReference>
<evidence type="ECO:0000256" key="3">
    <source>
        <dbReference type="ARBA" id="ARBA00022741"/>
    </source>
</evidence>
<evidence type="ECO:0000313" key="9">
    <source>
        <dbReference type="Proteomes" id="UP001222027"/>
    </source>
</evidence>
<reference evidence="8 9" key="1">
    <citation type="submission" date="2022-12" db="EMBL/GenBank/DDBJ databases">
        <title>Chromosome-scale assembly of the Ensete ventricosum genome.</title>
        <authorList>
            <person name="Dussert Y."/>
            <person name="Stocks J."/>
            <person name="Wendawek A."/>
            <person name="Woldeyes F."/>
            <person name="Nichols R.A."/>
            <person name="Borrell J.S."/>
        </authorList>
    </citation>
    <scope>NUCLEOTIDE SEQUENCE [LARGE SCALE GENOMIC DNA]</scope>
    <source>
        <strain evidence="9">cv. Maze</strain>
        <tissue evidence="8">Seeds</tissue>
    </source>
</reference>
<comment type="subcellular location">
    <subcellularLocation>
        <location evidence="1">Membrane</location>
        <topology evidence="1">Multi-pass membrane protein</topology>
    </subcellularLocation>
</comment>
<keyword evidence="6" id="KW-1133">Transmembrane helix</keyword>
<name>A0AAV8RG18_ENSVE</name>
<keyword evidence="5" id="KW-1278">Translocase</keyword>
<evidence type="ECO:0000256" key="7">
    <source>
        <dbReference type="ARBA" id="ARBA00023136"/>
    </source>
</evidence>
<keyword evidence="9" id="KW-1185">Reference proteome</keyword>
<keyword evidence="3" id="KW-0547">Nucleotide-binding</keyword>
<organism evidence="8 9">
    <name type="scientific">Ensete ventricosum</name>
    <name type="common">Abyssinian banana</name>
    <name type="synonym">Musa ensete</name>
    <dbReference type="NCBI Taxonomy" id="4639"/>
    <lineage>
        <taxon>Eukaryota</taxon>
        <taxon>Viridiplantae</taxon>
        <taxon>Streptophyta</taxon>
        <taxon>Embryophyta</taxon>
        <taxon>Tracheophyta</taxon>
        <taxon>Spermatophyta</taxon>
        <taxon>Magnoliopsida</taxon>
        <taxon>Liliopsida</taxon>
        <taxon>Zingiberales</taxon>
        <taxon>Musaceae</taxon>
        <taxon>Ensete</taxon>
    </lineage>
</organism>
<gene>
    <name evidence="8" type="ORF">OPV22_008220</name>
</gene>
<evidence type="ECO:0000256" key="4">
    <source>
        <dbReference type="ARBA" id="ARBA00022840"/>
    </source>
</evidence>